<dbReference type="SUPFAM" id="SSF52540">
    <property type="entry name" value="P-loop containing nucleoside triphosphate hydrolases"/>
    <property type="match status" value="1"/>
</dbReference>
<dbReference type="Gene3D" id="3.40.50.300">
    <property type="entry name" value="P-loop containing nucleotide triphosphate hydrolases"/>
    <property type="match status" value="1"/>
</dbReference>
<evidence type="ECO:0008006" key="5">
    <source>
        <dbReference type="Google" id="ProtNLM"/>
    </source>
</evidence>
<gene>
    <name evidence="3" type="ordered locus">RB2501_10227</name>
</gene>
<dbReference type="InterPro" id="IPR027417">
    <property type="entry name" value="P-loop_NTPase"/>
</dbReference>
<dbReference type="PANTHER" id="PTHR10605">
    <property type="entry name" value="HEPARAN SULFATE SULFOTRANSFERASE"/>
    <property type="match status" value="1"/>
</dbReference>
<evidence type="ECO:0000256" key="1">
    <source>
        <dbReference type="ARBA" id="ARBA00022679"/>
    </source>
</evidence>
<dbReference type="HOGENOM" id="CLU_017703_3_0_10"/>
<protein>
    <recommendedName>
        <fullName evidence="5">Sulfotransferase</fullName>
    </recommendedName>
</protein>
<dbReference type="PANTHER" id="PTHR10605:SF56">
    <property type="entry name" value="BIFUNCTIONAL HEPARAN SULFATE N-DEACETYLASE_N-SULFOTRANSFERASE"/>
    <property type="match status" value="1"/>
</dbReference>
<dbReference type="EMBL" id="CP001712">
    <property type="protein sequence ID" value="EAR14694.1"/>
    <property type="molecule type" value="Genomic_DNA"/>
</dbReference>
<accession>A4CM02</accession>
<proteinExistence type="predicted"/>
<keyword evidence="1" id="KW-0808">Transferase</keyword>
<evidence type="ECO:0000313" key="3">
    <source>
        <dbReference type="EMBL" id="EAR14694.1"/>
    </source>
</evidence>
<dbReference type="Proteomes" id="UP000009049">
    <property type="component" value="Chromosome"/>
</dbReference>
<organism evidence="3 4">
    <name type="scientific">Robiginitalea biformata (strain ATCC BAA-864 / DSM 15991 / KCTC 12146 / HTCC2501)</name>
    <dbReference type="NCBI Taxonomy" id="313596"/>
    <lineage>
        <taxon>Bacteria</taxon>
        <taxon>Pseudomonadati</taxon>
        <taxon>Bacteroidota</taxon>
        <taxon>Flavobacteriia</taxon>
        <taxon>Flavobacteriales</taxon>
        <taxon>Flavobacteriaceae</taxon>
        <taxon>Robiginitalea</taxon>
    </lineage>
</organism>
<sequence length="305" mass="36345">MTPKNSPDNHASKNNKTSNKGPDFIGVGPEKTGTTWIYKHLNTHPETRCTPVKELRYFWENLAFPGESFLHRLLHRKSWHNPQYRAYFRQRFRTYLRQPGTLRDTRRLAWDLKYLFARHDDNWYLSSFDNTPGCISGEVSPQYFFLPEAEVARICELLPDTKFIISLRYPPEWAWSFARMMVRIREIENSEEAIEGFIRELKEEKSFAKSLQIWKKYVPEDRLKIVYFDQLRDQPQELFNEICDFLGIQPMTKELAQFKAAVNKGKKREIPDRFRTMLAKGWQDEIAALDRALPDLPEAWRTRKF</sequence>
<feature type="region of interest" description="Disordered" evidence="2">
    <location>
        <begin position="1"/>
        <end position="26"/>
    </location>
</feature>
<name>A4CM02_ROBBH</name>
<dbReference type="OrthoDB" id="981508at2"/>
<dbReference type="Pfam" id="PF13469">
    <property type="entry name" value="Sulfotransfer_3"/>
    <property type="match status" value="1"/>
</dbReference>
<evidence type="ECO:0000313" key="4">
    <source>
        <dbReference type="Proteomes" id="UP000009049"/>
    </source>
</evidence>
<dbReference type="eggNOG" id="ENOG50332UR">
    <property type="taxonomic scope" value="Bacteria"/>
</dbReference>
<evidence type="ECO:0000256" key="2">
    <source>
        <dbReference type="SAM" id="MobiDB-lite"/>
    </source>
</evidence>
<dbReference type="InterPro" id="IPR037359">
    <property type="entry name" value="NST/OST"/>
</dbReference>
<reference evidence="3 4" key="1">
    <citation type="journal article" date="2009" name="J. Bacteriol.">
        <title>Complete genome sequence of Robiginitalea biformata HTCC2501.</title>
        <authorList>
            <person name="Oh H.M."/>
            <person name="Giovannoni S.J."/>
            <person name="Lee K."/>
            <person name="Ferriera S."/>
            <person name="Johnson J."/>
            <person name="Cho J.C."/>
        </authorList>
    </citation>
    <scope>NUCLEOTIDE SEQUENCE [LARGE SCALE GENOMIC DNA]</scope>
    <source>
        <strain evidence="4">ATCC BAA-864 / HTCC2501 / KCTC 12146</strain>
    </source>
</reference>
<keyword evidence="4" id="KW-1185">Reference proteome</keyword>
<dbReference type="GO" id="GO:0008146">
    <property type="term" value="F:sulfotransferase activity"/>
    <property type="evidence" value="ECO:0007669"/>
    <property type="project" value="InterPro"/>
</dbReference>
<dbReference type="RefSeq" id="WP_015754015.1">
    <property type="nucleotide sequence ID" value="NC_013222.1"/>
</dbReference>
<dbReference type="AlphaFoldDB" id="A4CM02"/>
<feature type="compositionally biased region" description="Polar residues" evidence="2">
    <location>
        <begin position="1"/>
        <end position="20"/>
    </location>
</feature>
<dbReference type="KEGG" id="rbi:RB2501_10227"/>
<dbReference type="STRING" id="313596.RB2501_10227"/>